<reference evidence="2 3" key="1">
    <citation type="submission" date="2015-06" db="EMBL/GenBank/DDBJ databases">
        <title>Marinobacter subterrani, a genetically tractable neutrophilic iron-oxidizing strain isolated from the Soudan Iron Mine.</title>
        <authorList>
            <person name="Bonis B.M."/>
            <person name="Gralnick J.A."/>
        </authorList>
    </citation>
    <scope>NUCLEOTIDE SEQUENCE [LARGE SCALE GENOMIC DNA]</scope>
    <source>
        <strain evidence="2 3">JG233</strain>
    </source>
</reference>
<dbReference type="OrthoDB" id="7366354at2"/>
<evidence type="ECO:0008006" key="4">
    <source>
        <dbReference type="Google" id="ProtNLM"/>
    </source>
</evidence>
<comment type="caution">
    <text evidence="2">The sequence shown here is derived from an EMBL/GenBank/DDBJ whole genome shotgun (WGS) entry which is preliminary data.</text>
</comment>
<keyword evidence="3" id="KW-1185">Reference proteome</keyword>
<keyword evidence="1" id="KW-0812">Transmembrane</keyword>
<organism evidence="2 3">
    <name type="scientific">Marinobacter subterrani</name>
    <dbReference type="NCBI Taxonomy" id="1658765"/>
    <lineage>
        <taxon>Bacteria</taxon>
        <taxon>Pseudomonadati</taxon>
        <taxon>Pseudomonadota</taxon>
        <taxon>Gammaproteobacteria</taxon>
        <taxon>Pseudomonadales</taxon>
        <taxon>Marinobacteraceae</taxon>
        <taxon>Marinobacter</taxon>
    </lineage>
</organism>
<dbReference type="RefSeq" id="WP_053077922.1">
    <property type="nucleotide sequence ID" value="NZ_LFBU01000001.1"/>
</dbReference>
<sequence length="192" mass="20444">MSWSWDDVKGVVAKAAPLLGSALGPAGGAVGTLIASALGTDDNPEAVATAIQADPDALVKLKALEREHERELKRMVIEAETARLAEINQTMRAEASAQDGYVRRWRPTFGYMVAITWLVQSVAIAWAMVGAPENAADLINAVTALTPMWGIALSILGINITARSRDKRASAGQDSRGLLDKLTDSLEAKRHG</sequence>
<keyword evidence="1" id="KW-0472">Membrane</keyword>
<dbReference type="STRING" id="1658765.Msub_10189"/>
<proteinExistence type="predicted"/>
<evidence type="ECO:0000313" key="2">
    <source>
        <dbReference type="EMBL" id="KMQ74018.1"/>
    </source>
</evidence>
<dbReference type="InterPro" id="IPR021497">
    <property type="entry name" value="GTA_holin_3TM"/>
</dbReference>
<protein>
    <recommendedName>
        <fullName evidence="4">Holin of 3TMs, for gene-transfer release</fullName>
    </recommendedName>
</protein>
<feature type="transmembrane region" description="Helical" evidence="1">
    <location>
        <begin position="141"/>
        <end position="160"/>
    </location>
</feature>
<name>A0A0J7J641_9GAMM</name>
<gene>
    <name evidence="2" type="ORF">Msub_10189</name>
</gene>
<evidence type="ECO:0000313" key="3">
    <source>
        <dbReference type="Proteomes" id="UP000036102"/>
    </source>
</evidence>
<dbReference type="PATRIC" id="fig|1658765.3.peg.183"/>
<dbReference type="Proteomes" id="UP000036102">
    <property type="component" value="Unassembled WGS sequence"/>
</dbReference>
<dbReference type="AlphaFoldDB" id="A0A0J7J641"/>
<dbReference type="EMBL" id="LFBU01000001">
    <property type="protein sequence ID" value="KMQ74018.1"/>
    <property type="molecule type" value="Genomic_DNA"/>
</dbReference>
<keyword evidence="1" id="KW-1133">Transmembrane helix</keyword>
<evidence type="ECO:0000256" key="1">
    <source>
        <dbReference type="SAM" id="Phobius"/>
    </source>
</evidence>
<accession>A0A0J7J641</accession>
<dbReference type="Pfam" id="PF11351">
    <property type="entry name" value="GTA_holin_3TM"/>
    <property type="match status" value="1"/>
</dbReference>
<feature type="transmembrane region" description="Helical" evidence="1">
    <location>
        <begin position="109"/>
        <end position="129"/>
    </location>
</feature>